<gene>
    <name evidence="2" type="ORF">JKG68_29310</name>
</gene>
<sequence length="77" mass="8930">MRRFYFDVHTRADIMPDLEGSYCATLDAAEHEATQTAVTLARDWLPRRAREVCVEVKDEQHRVLLTVTVALTIERLE</sequence>
<name>A0A937D2C9_9HYPH</name>
<proteinExistence type="predicted"/>
<dbReference type="AlphaFoldDB" id="A0A937D2C9"/>
<evidence type="ECO:0000259" key="1">
    <source>
        <dbReference type="Pfam" id="PF21834"/>
    </source>
</evidence>
<organism evidence="2 3">
    <name type="scientific">Microvirga aerilata</name>
    <dbReference type="NCBI Taxonomy" id="670292"/>
    <lineage>
        <taxon>Bacteria</taxon>
        <taxon>Pseudomonadati</taxon>
        <taxon>Pseudomonadota</taxon>
        <taxon>Alphaproteobacteria</taxon>
        <taxon>Hyphomicrobiales</taxon>
        <taxon>Methylobacteriaceae</taxon>
        <taxon>Microvirga</taxon>
    </lineage>
</organism>
<dbReference type="Pfam" id="PF21834">
    <property type="entry name" value="DUF6894"/>
    <property type="match status" value="1"/>
</dbReference>
<comment type="caution">
    <text evidence="2">The sequence shown here is derived from an EMBL/GenBank/DDBJ whole genome shotgun (WGS) entry which is preliminary data.</text>
</comment>
<evidence type="ECO:0000313" key="2">
    <source>
        <dbReference type="EMBL" id="MBL0408001.1"/>
    </source>
</evidence>
<evidence type="ECO:0000313" key="3">
    <source>
        <dbReference type="Proteomes" id="UP000605848"/>
    </source>
</evidence>
<dbReference type="Proteomes" id="UP000605848">
    <property type="component" value="Unassembled WGS sequence"/>
</dbReference>
<dbReference type="RefSeq" id="WP_202065622.1">
    <property type="nucleotide sequence ID" value="NZ_JAEQMY010000134.1"/>
</dbReference>
<feature type="domain" description="DUF6894" evidence="1">
    <location>
        <begin position="3"/>
        <end position="69"/>
    </location>
</feature>
<keyword evidence="3" id="KW-1185">Reference proteome</keyword>
<dbReference type="InterPro" id="IPR054189">
    <property type="entry name" value="DUF6894"/>
</dbReference>
<protein>
    <recommendedName>
        <fullName evidence="1">DUF6894 domain-containing protein</fullName>
    </recommendedName>
</protein>
<accession>A0A937D2C9</accession>
<reference evidence="2" key="1">
    <citation type="submission" date="2021-01" db="EMBL/GenBank/DDBJ databases">
        <title>Microvirga sp.</title>
        <authorList>
            <person name="Kim M.K."/>
        </authorList>
    </citation>
    <scope>NUCLEOTIDE SEQUENCE</scope>
    <source>
        <strain evidence="2">5420S-16</strain>
    </source>
</reference>
<dbReference type="EMBL" id="JAEQMY010000134">
    <property type="protein sequence ID" value="MBL0408001.1"/>
    <property type="molecule type" value="Genomic_DNA"/>
</dbReference>